<proteinExistence type="inferred from homology"/>
<dbReference type="GO" id="GO:0006355">
    <property type="term" value="P:regulation of DNA-templated transcription"/>
    <property type="evidence" value="ECO:0007669"/>
    <property type="project" value="InterPro"/>
</dbReference>
<dbReference type="InterPro" id="IPR027417">
    <property type="entry name" value="P-loop_NTPase"/>
</dbReference>
<feature type="region of interest" description="Disordered" evidence="4">
    <location>
        <begin position="539"/>
        <end position="576"/>
    </location>
</feature>
<reference evidence="7" key="1">
    <citation type="submission" date="2015-12" db="EMBL/GenBank/DDBJ databases">
        <authorList>
            <person name="Bansal K."/>
            <person name="Midha S."/>
            <person name="Patil P.B."/>
        </authorList>
    </citation>
    <scope>NUCLEOTIDE SEQUENCE</scope>
    <source>
        <strain evidence="7">LMG867</strain>
    </source>
</reference>
<evidence type="ECO:0000256" key="4">
    <source>
        <dbReference type="SAM" id="MobiDB-lite"/>
    </source>
</evidence>
<dbReference type="Gene3D" id="3.40.50.300">
    <property type="entry name" value="P-loop containing nucleotide triphosphate hydrolases"/>
    <property type="match status" value="1"/>
</dbReference>
<evidence type="ECO:0008006" key="9">
    <source>
        <dbReference type="Google" id="ProtNLM"/>
    </source>
</evidence>
<dbReference type="Gene3D" id="3.40.50.150">
    <property type="entry name" value="Vaccinia Virus protein VP39"/>
    <property type="match status" value="1"/>
</dbReference>
<comment type="similarity">
    <text evidence="1">Belongs to the SBNO family.</text>
</comment>
<evidence type="ECO:0000256" key="1">
    <source>
        <dbReference type="ARBA" id="ARBA00006992"/>
    </source>
</evidence>
<keyword evidence="2" id="KW-0489">Methyltransferase</keyword>
<dbReference type="PANTHER" id="PTHR12706">
    <property type="entry name" value="STRAWBERRY NOTCH-RELATED"/>
    <property type="match status" value="1"/>
</dbReference>
<dbReference type="Pfam" id="PF13871">
    <property type="entry name" value="Helicase_C_4"/>
    <property type="match status" value="1"/>
</dbReference>
<dbReference type="InterPro" id="IPR026937">
    <property type="entry name" value="SBNO_Helicase_C_dom"/>
</dbReference>
<accession>A0AAW4RPY1</accession>
<dbReference type="PANTHER" id="PTHR12706:SF30">
    <property type="entry name" value="PROTEIN STRAWBERRY NOTCH-RELATED"/>
    <property type="match status" value="1"/>
</dbReference>
<dbReference type="SUPFAM" id="SSF53335">
    <property type="entry name" value="S-adenosyl-L-methionine-dependent methyltransferases"/>
    <property type="match status" value="1"/>
</dbReference>
<dbReference type="Proteomes" id="UP000825388">
    <property type="component" value="Unassembled WGS sequence"/>
</dbReference>
<gene>
    <name evidence="7" type="ORF">Xseb_16485</name>
</gene>
<evidence type="ECO:0000256" key="3">
    <source>
        <dbReference type="ARBA" id="ARBA00022679"/>
    </source>
</evidence>
<evidence type="ECO:0000259" key="6">
    <source>
        <dbReference type="Pfam" id="PF13872"/>
    </source>
</evidence>
<feature type="domain" description="Strawberry notch helicase C" evidence="5">
    <location>
        <begin position="1099"/>
        <end position="1341"/>
    </location>
</feature>
<dbReference type="EMBL" id="LOKL01000131">
    <property type="protein sequence ID" value="MBZ3925575.1"/>
    <property type="molecule type" value="Genomic_DNA"/>
</dbReference>
<sequence length="1753" mass="191569">MRSPMDANTPVRWVLLDPEQPRLRLVGAQFPSGSRKLVLLGGESLAPAVRSILAQLGFYRSPRGLLLRDDLKFTLGELRRVFPAAKPVEVPVGHVVRALPRRSNAGDPVNSGDLQISNIIGAVRELGRNAAGEQVFESELGRFARRDNEVVAREDELDGKAGASRFLRATSADELAKCADGFVLDIRRGKPMRYADLRRWAGVVNSATEEQVETTPMLREWQEAVEAALVRTLGAHGNADVAAFELAKRLEEGQPPFKARTANSIINQQYSTTLPLAVAVQHIAGDQRGKFVLEPTIGNASLVSLVRGASIHSLDIDPARVATVQRDRPDISVAVGDFLADPPSAPTADGRYDTVLCNPPFGGLGRPLMVDGLRVGKLDHHVLIKSLRMRRDDGLAVYIIGGDNAIDSRAGEVRGGSRHLFNWLADHYQVDVVEVDGSLYAKQGAGFPVRLVVIGRKVPNGTPIPDKLDVLQDHESVIAWARQMRERYAPVSPARLEAAREDEPGPFFDAAHLDLPPAHAVTAEPAAKLSFDAMDLDLPQDQEGAAGPAQLEEGPTAPGPMLPAPPGHEGPANVSAVDENSYQSPYIAQSRVGEASAMIPRNLQTATRSALERIVAEHGDIDEFVARNLHWRVEDMRGNEYLSPEQVDAVALCIYAQQYGRGCLEGDQTGLGKGRVMAAMARYAALRGRQTVFLTETPTLFTDFWRDVQDIGSAELFKPLIVNDGVPVYDPKSGETLVPATPRSTLQRALADDAIPDEFNLVLATYSQFNRSASISAKARWIAGAARDSQLLLDEAHNAAGDSNTGRNIAAAIEACRAVTYSSATSMKGAKNVLIYSALFPQSVDVAGLPETLQTGGEVLQEVLSGMMARDGVFIRREHDLSALTFETVTDTPRLRRNIELSDKLAEILELMNFVSGDINVMVSERNKEIEKLREQIPEQERKGARMGAISMNFGSRLFAIYRQFQMAIKTDLAVDRAIAALEGGKKPVIVLENTMESLLRDVITNSRADGFDQFDEDVASAAAAATAEQDLAAGVDMGQDLAFGDVLRRMLDKLRYYNEMTGYGEVVRRDVTNKETLKLIASIESLIGEFPQLPSSPLDQIRMRLEQAGFSVDELSGRSLRIERRADPLTGESKTVATIRPERPKARIVREFNMGETDALLLTRAGSTGISLHASEKFDDQRQRVLIELQSAADVNVRVQFFGRVNRKGQVSSPEVETLSSGLIGEARPIAMQNAKMRKLSANTTANQDSAALDRNVPDFINVVGDQVARRYLESNPTIAHRLDIDLDVEGDASGFQQEAYFITKLTSRLVMLRNAEQEAIYEEITSEYNRIIKELDEKGLNPFKSKDLDLRASEVSRTVFEGGNAASGSVFEQPVFLKTISYTEEVMPLRAADVRSRCERSEARFDSAYGHPLPRVLSRMSGTLERLMPKLLQEGAQGRRESVEELLSAADVNAVKRLRDRIDFIVGTLPRCVPGAIVTFAGAENVKTDGVLVDVTLPNNEKKMHNPGQYTVLIAVPGQSQLVERSLYALMEDPTFATKPVGAYAPRLWEAFDSAPAGLITRTRCVLDGNLFKAAQMAAANKIGSCVMYTDEHGARHRGVMLNAGIKPSHINSLRVRVETPAVAAWLLQEHPDTQLSTNSQGEYEPDRHASVERDGPLLKLTVPGTKAWGGKYFGSEALRALTGEFAGTRAYMVARFAPEKLADVLKVLTSVGVSLYAPGESRAEINNFILAKDGYTNECDVNEPALTLAG</sequence>
<dbReference type="SUPFAM" id="SSF52540">
    <property type="entry name" value="P-loop containing nucleoside triphosphate hydrolases"/>
    <property type="match status" value="1"/>
</dbReference>
<dbReference type="InterPro" id="IPR026741">
    <property type="entry name" value="SNO"/>
</dbReference>
<feature type="compositionally biased region" description="Pro residues" evidence="4">
    <location>
        <begin position="557"/>
        <end position="568"/>
    </location>
</feature>
<dbReference type="InterPro" id="IPR029063">
    <property type="entry name" value="SAM-dependent_MTases_sf"/>
</dbReference>
<organism evidence="7 8">
    <name type="scientific">Xanthomonas citri pv. sesbaniae</name>
    <dbReference type="NCBI Taxonomy" id="473425"/>
    <lineage>
        <taxon>Bacteria</taxon>
        <taxon>Pseudomonadati</taxon>
        <taxon>Pseudomonadota</taxon>
        <taxon>Gammaproteobacteria</taxon>
        <taxon>Lysobacterales</taxon>
        <taxon>Lysobacteraceae</taxon>
        <taxon>Xanthomonas</taxon>
    </lineage>
</organism>
<keyword evidence="3" id="KW-0808">Transferase</keyword>
<dbReference type="Pfam" id="PF13872">
    <property type="entry name" value="AAA_34"/>
    <property type="match status" value="1"/>
</dbReference>
<name>A0AAW4RPY1_XANCI</name>
<dbReference type="PROSITE" id="PS00092">
    <property type="entry name" value="N6_MTASE"/>
    <property type="match status" value="1"/>
</dbReference>
<evidence type="ECO:0000256" key="2">
    <source>
        <dbReference type="ARBA" id="ARBA00022603"/>
    </source>
</evidence>
<dbReference type="GO" id="GO:0032259">
    <property type="term" value="P:methylation"/>
    <property type="evidence" value="ECO:0007669"/>
    <property type="project" value="UniProtKB-KW"/>
</dbReference>
<dbReference type="InterPro" id="IPR002052">
    <property type="entry name" value="DNA_methylase_N6_adenine_CS"/>
</dbReference>
<protein>
    <recommendedName>
        <fullName evidence="9">Methylase</fullName>
    </recommendedName>
</protein>
<dbReference type="GO" id="GO:0003676">
    <property type="term" value="F:nucleic acid binding"/>
    <property type="evidence" value="ECO:0007669"/>
    <property type="project" value="InterPro"/>
</dbReference>
<dbReference type="CDD" id="cd02440">
    <property type="entry name" value="AdoMet_MTases"/>
    <property type="match status" value="1"/>
</dbReference>
<evidence type="ECO:0000313" key="8">
    <source>
        <dbReference type="Proteomes" id="UP000825388"/>
    </source>
</evidence>
<evidence type="ECO:0000313" key="7">
    <source>
        <dbReference type="EMBL" id="MBZ3925575.1"/>
    </source>
</evidence>
<dbReference type="GO" id="GO:0008168">
    <property type="term" value="F:methyltransferase activity"/>
    <property type="evidence" value="ECO:0007669"/>
    <property type="project" value="UniProtKB-KW"/>
</dbReference>
<feature type="domain" description="Strawberry notch AAA" evidence="6">
    <location>
        <begin position="657"/>
        <end position="889"/>
    </location>
</feature>
<comment type="caution">
    <text evidence="7">The sequence shown here is derived from an EMBL/GenBank/DDBJ whole genome shotgun (WGS) entry which is preliminary data.</text>
</comment>
<evidence type="ECO:0000259" key="5">
    <source>
        <dbReference type="Pfam" id="PF13871"/>
    </source>
</evidence>
<dbReference type="InterPro" id="IPR039187">
    <property type="entry name" value="SNO_AAA"/>
</dbReference>